<feature type="domain" description="VanZ-like" evidence="2">
    <location>
        <begin position="44"/>
        <end position="176"/>
    </location>
</feature>
<dbReference type="PANTHER" id="PTHR36834:SF1">
    <property type="entry name" value="INTEGRAL MEMBRANE PROTEIN"/>
    <property type="match status" value="1"/>
</dbReference>
<dbReference type="Pfam" id="PF04892">
    <property type="entry name" value="VanZ"/>
    <property type="match status" value="1"/>
</dbReference>
<feature type="transmembrane region" description="Helical" evidence="1">
    <location>
        <begin position="6"/>
        <end position="26"/>
    </location>
</feature>
<dbReference type="InterPro" id="IPR006976">
    <property type="entry name" value="VanZ-like"/>
</dbReference>
<proteinExistence type="predicted"/>
<protein>
    <submittedName>
        <fullName evidence="3">VanZ family protein</fullName>
    </submittedName>
</protein>
<dbReference type="PANTHER" id="PTHR36834">
    <property type="entry name" value="MEMBRANE PROTEIN-RELATED"/>
    <property type="match status" value="1"/>
</dbReference>
<keyword evidence="1" id="KW-0812">Transmembrane</keyword>
<evidence type="ECO:0000256" key="1">
    <source>
        <dbReference type="SAM" id="Phobius"/>
    </source>
</evidence>
<dbReference type="InterPro" id="IPR053150">
    <property type="entry name" value="Teicoplanin_resist-assoc"/>
</dbReference>
<comment type="caution">
    <text evidence="3">The sequence shown here is derived from an EMBL/GenBank/DDBJ whole genome shotgun (WGS) entry which is preliminary data.</text>
</comment>
<gene>
    <name evidence="3" type="ORF">H8S00_06960</name>
</gene>
<accession>A0ABR7F299</accession>
<evidence type="ECO:0000313" key="4">
    <source>
        <dbReference type="Proteomes" id="UP000597877"/>
    </source>
</evidence>
<dbReference type="RefSeq" id="WP_186840305.1">
    <property type="nucleotide sequence ID" value="NZ_JACOOZ010000004.1"/>
</dbReference>
<name>A0ABR7F299_9FIRM</name>
<dbReference type="EMBL" id="JACOOZ010000004">
    <property type="protein sequence ID" value="MBC5667718.1"/>
    <property type="molecule type" value="Genomic_DNA"/>
</dbReference>
<dbReference type="Proteomes" id="UP000597877">
    <property type="component" value="Unassembled WGS sequence"/>
</dbReference>
<feature type="transmembrane region" description="Helical" evidence="1">
    <location>
        <begin position="38"/>
        <end position="61"/>
    </location>
</feature>
<keyword evidence="4" id="KW-1185">Reference proteome</keyword>
<sequence length="191" mass="22307">MIVIDLHLEIFALLYILILCITLLIYKLKKKNQYNIYGLILFELYILCLVKVVYTPVRIVFNRAMSDDMVEKMKMNYANFVPFRTITGVGSVHNFAVQVGGNILLLMPLVFFLYYVFFIKSYRKCIVYCFMAIVFIEITQYIIDIITKFPNKVCDVDDVILNFIGIILSILIIHLLNNTKIEKGIAKFFDK</sequence>
<evidence type="ECO:0000259" key="2">
    <source>
        <dbReference type="Pfam" id="PF04892"/>
    </source>
</evidence>
<reference evidence="3 4" key="1">
    <citation type="submission" date="2020-08" db="EMBL/GenBank/DDBJ databases">
        <title>Genome public.</title>
        <authorList>
            <person name="Liu C."/>
            <person name="Sun Q."/>
        </authorList>
    </citation>
    <scope>NUCLEOTIDE SEQUENCE [LARGE SCALE GENOMIC DNA]</scope>
    <source>
        <strain evidence="3 4">BX4</strain>
    </source>
</reference>
<feature type="transmembrane region" description="Helical" evidence="1">
    <location>
        <begin position="125"/>
        <end position="147"/>
    </location>
</feature>
<evidence type="ECO:0000313" key="3">
    <source>
        <dbReference type="EMBL" id="MBC5667718.1"/>
    </source>
</evidence>
<organism evidence="3 4">
    <name type="scientific">Eubacterium segne</name>
    <dbReference type="NCBI Taxonomy" id="2763045"/>
    <lineage>
        <taxon>Bacteria</taxon>
        <taxon>Bacillati</taxon>
        <taxon>Bacillota</taxon>
        <taxon>Clostridia</taxon>
        <taxon>Eubacteriales</taxon>
        <taxon>Eubacteriaceae</taxon>
        <taxon>Eubacterium</taxon>
    </lineage>
</organism>
<keyword evidence="1" id="KW-1133">Transmembrane helix</keyword>
<feature type="transmembrane region" description="Helical" evidence="1">
    <location>
        <begin position="95"/>
        <end position="118"/>
    </location>
</feature>
<feature type="transmembrane region" description="Helical" evidence="1">
    <location>
        <begin position="159"/>
        <end position="177"/>
    </location>
</feature>
<keyword evidence="1" id="KW-0472">Membrane</keyword>